<dbReference type="SMART" id="SM00530">
    <property type="entry name" value="HTH_XRE"/>
    <property type="match status" value="1"/>
</dbReference>
<dbReference type="InterPro" id="IPR001387">
    <property type="entry name" value="Cro/C1-type_HTH"/>
</dbReference>
<dbReference type="PANTHER" id="PTHR46797:SF1">
    <property type="entry name" value="METHYLPHOSPHONATE SYNTHASE"/>
    <property type="match status" value="1"/>
</dbReference>
<evidence type="ECO:0000256" key="1">
    <source>
        <dbReference type="ARBA" id="ARBA00023125"/>
    </source>
</evidence>
<dbReference type="CDD" id="cd00093">
    <property type="entry name" value="HTH_XRE"/>
    <property type="match status" value="1"/>
</dbReference>
<accession>A0A2N1PJR5</accession>
<dbReference type="Pfam" id="PF13581">
    <property type="entry name" value="HATPase_c_2"/>
    <property type="match status" value="1"/>
</dbReference>
<evidence type="ECO:0000313" key="3">
    <source>
        <dbReference type="EMBL" id="PKK88583.1"/>
    </source>
</evidence>
<dbReference type="EMBL" id="PGXC01000041">
    <property type="protein sequence ID" value="PKK88583.1"/>
    <property type="molecule type" value="Genomic_DNA"/>
</dbReference>
<dbReference type="InterPro" id="IPR003594">
    <property type="entry name" value="HATPase_dom"/>
</dbReference>
<dbReference type="GO" id="GO:0003700">
    <property type="term" value="F:DNA-binding transcription factor activity"/>
    <property type="evidence" value="ECO:0007669"/>
    <property type="project" value="TreeGrafter"/>
</dbReference>
<protein>
    <recommendedName>
        <fullName evidence="2">HTH cro/C1-type domain-containing protein</fullName>
    </recommendedName>
</protein>
<dbReference type="InterPro" id="IPR050807">
    <property type="entry name" value="TransReg_Diox_bact_type"/>
</dbReference>
<dbReference type="SUPFAM" id="SSF55874">
    <property type="entry name" value="ATPase domain of HSP90 chaperone/DNA topoisomerase II/histidine kinase"/>
    <property type="match status" value="1"/>
</dbReference>
<dbReference type="SUPFAM" id="SSF47413">
    <property type="entry name" value="lambda repressor-like DNA-binding domains"/>
    <property type="match status" value="1"/>
</dbReference>
<proteinExistence type="predicted"/>
<sequence length="233" mass="26445">MLYNFPDPGSDDQYREWKRGWLMSVNSKVREIRLKRNLSLKGLAQLVGVSPSFISQVELGKASPSINTLRRIAGSLNVELAYLLDEESVRDTVVKYSVTIINSLKCLSIIADFIAAICRTHDLAKEHIDDILLAVDEAVSNIINHGYPVTGIYSIKIDFQFHFGKVVVKISDQGRPFDPTMVKTGNFPATIQDRQEGHLGIHFIRRFMDSMDYNYNARTETNQLVLEKTIPRE</sequence>
<dbReference type="AlphaFoldDB" id="A0A2N1PJR5"/>
<organism evidence="3 4">
    <name type="scientific">Candidatus Wallbacteria bacterium HGW-Wallbacteria-1</name>
    <dbReference type="NCBI Taxonomy" id="2013854"/>
    <lineage>
        <taxon>Bacteria</taxon>
        <taxon>Candidatus Walliibacteriota</taxon>
    </lineage>
</organism>
<name>A0A2N1PJR5_9BACT</name>
<evidence type="ECO:0000313" key="4">
    <source>
        <dbReference type="Proteomes" id="UP000233256"/>
    </source>
</evidence>
<dbReference type="CDD" id="cd16936">
    <property type="entry name" value="HATPase_RsbW-like"/>
    <property type="match status" value="1"/>
</dbReference>
<reference evidence="3 4" key="1">
    <citation type="journal article" date="2017" name="ISME J.">
        <title>Potential for microbial H2 and metal transformations associated with novel bacteria and archaea in deep terrestrial subsurface sediments.</title>
        <authorList>
            <person name="Hernsdorf A.W."/>
            <person name="Amano Y."/>
            <person name="Miyakawa K."/>
            <person name="Ise K."/>
            <person name="Suzuki Y."/>
            <person name="Anantharaman K."/>
            <person name="Probst A."/>
            <person name="Burstein D."/>
            <person name="Thomas B.C."/>
            <person name="Banfield J.F."/>
        </authorList>
    </citation>
    <scope>NUCLEOTIDE SEQUENCE [LARGE SCALE GENOMIC DNA]</scope>
    <source>
        <strain evidence="3">HGW-Wallbacteria-1</strain>
    </source>
</reference>
<dbReference type="Pfam" id="PF01381">
    <property type="entry name" value="HTH_3"/>
    <property type="match status" value="1"/>
</dbReference>
<dbReference type="Proteomes" id="UP000233256">
    <property type="component" value="Unassembled WGS sequence"/>
</dbReference>
<dbReference type="Gene3D" id="3.30.565.10">
    <property type="entry name" value="Histidine kinase-like ATPase, C-terminal domain"/>
    <property type="match status" value="1"/>
</dbReference>
<feature type="domain" description="HTH cro/C1-type" evidence="2">
    <location>
        <begin position="29"/>
        <end position="83"/>
    </location>
</feature>
<gene>
    <name evidence="3" type="ORF">CVV64_18205</name>
</gene>
<evidence type="ECO:0000259" key="2">
    <source>
        <dbReference type="PROSITE" id="PS50943"/>
    </source>
</evidence>
<comment type="caution">
    <text evidence="3">The sequence shown here is derived from an EMBL/GenBank/DDBJ whole genome shotgun (WGS) entry which is preliminary data.</text>
</comment>
<dbReference type="GO" id="GO:0003677">
    <property type="term" value="F:DNA binding"/>
    <property type="evidence" value="ECO:0007669"/>
    <property type="project" value="UniProtKB-KW"/>
</dbReference>
<dbReference type="InterPro" id="IPR010982">
    <property type="entry name" value="Lambda_DNA-bd_dom_sf"/>
</dbReference>
<dbReference type="InterPro" id="IPR036890">
    <property type="entry name" value="HATPase_C_sf"/>
</dbReference>
<dbReference type="GO" id="GO:0005829">
    <property type="term" value="C:cytosol"/>
    <property type="evidence" value="ECO:0007669"/>
    <property type="project" value="TreeGrafter"/>
</dbReference>
<dbReference type="PANTHER" id="PTHR46797">
    <property type="entry name" value="HTH-TYPE TRANSCRIPTIONAL REGULATOR"/>
    <property type="match status" value="1"/>
</dbReference>
<dbReference type="Gene3D" id="1.10.260.40">
    <property type="entry name" value="lambda repressor-like DNA-binding domains"/>
    <property type="match status" value="1"/>
</dbReference>
<dbReference type="PROSITE" id="PS50943">
    <property type="entry name" value="HTH_CROC1"/>
    <property type="match status" value="1"/>
</dbReference>
<keyword evidence="1" id="KW-0238">DNA-binding</keyword>